<evidence type="ECO:0000256" key="5">
    <source>
        <dbReference type="ARBA" id="ARBA00023049"/>
    </source>
</evidence>
<evidence type="ECO:0000256" key="1">
    <source>
        <dbReference type="ARBA" id="ARBA00022670"/>
    </source>
</evidence>
<evidence type="ECO:0000259" key="7">
    <source>
        <dbReference type="Pfam" id="PF01435"/>
    </source>
</evidence>
<dbReference type="PANTHER" id="PTHR22726">
    <property type="entry name" value="METALLOENDOPEPTIDASE OMA1"/>
    <property type="match status" value="1"/>
</dbReference>
<dbReference type="GO" id="GO:0004222">
    <property type="term" value="F:metalloendopeptidase activity"/>
    <property type="evidence" value="ECO:0007669"/>
    <property type="project" value="InterPro"/>
</dbReference>
<evidence type="ECO:0000313" key="8">
    <source>
        <dbReference type="EMBL" id="TBN04859.1"/>
    </source>
</evidence>
<dbReference type="GO" id="GO:0051603">
    <property type="term" value="P:proteolysis involved in protein catabolic process"/>
    <property type="evidence" value="ECO:0007669"/>
    <property type="project" value="TreeGrafter"/>
</dbReference>
<comment type="similarity">
    <text evidence="6">Belongs to the peptidase M48 family.</text>
</comment>
<keyword evidence="1 6" id="KW-0645">Protease</keyword>
<proteinExistence type="inferred from homology"/>
<comment type="cofactor">
    <cofactor evidence="6">
        <name>Zn(2+)</name>
        <dbReference type="ChEBI" id="CHEBI:29105"/>
    </cofactor>
    <text evidence="6">Binds 1 zinc ion per subunit.</text>
</comment>
<dbReference type="Pfam" id="PF01435">
    <property type="entry name" value="Peptidase_M48"/>
    <property type="match status" value="1"/>
</dbReference>
<evidence type="ECO:0000256" key="6">
    <source>
        <dbReference type="RuleBase" id="RU003983"/>
    </source>
</evidence>
<dbReference type="InterPro" id="IPR051156">
    <property type="entry name" value="Mito/Outer_Membr_Metalloprot"/>
</dbReference>
<keyword evidence="2" id="KW-0479">Metal-binding</keyword>
<comment type="caution">
    <text evidence="8">The sequence shown here is derived from an EMBL/GenBank/DDBJ whole genome shotgun (WGS) entry which is preliminary data.</text>
</comment>
<dbReference type="Gene3D" id="3.30.2010.10">
    <property type="entry name" value="Metalloproteases ('zincins'), catalytic domain"/>
    <property type="match status" value="1"/>
</dbReference>
<evidence type="ECO:0000256" key="4">
    <source>
        <dbReference type="ARBA" id="ARBA00022833"/>
    </source>
</evidence>
<feature type="domain" description="Peptidase M48" evidence="7">
    <location>
        <begin position="90"/>
        <end position="314"/>
    </location>
</feature>
<dbReference type="AlphaFoldDB" id="A0A4Q9FG94"/>
<evidence type="ECO:0000256" key="2">
    <source>
        <dbReference type="ARBA" id="ARBA00022723"/>
    </source>
</evidence>
<dbReference type="GO" id="GO:0046872">
    <property type="term" value="F:metal ion binding"/>
    <property type="evidence" value="ECO:0007669"/>
    <property type="project" value="UniProtKB-KW"/>
</dbReference>
<dbReference type="RefSeq" id="WP_130963643.1">
    <property type="nucleotide sequence ID" value="NZ_SIRT01000003.1"/>
</dbReference>
<dbReference type="Proteomes" id="UP000291142">
    <property type="component" value="Unassembled WGS sequence"/>
</dbReference>
<accession>A0A4Q9FG94</accession>
<dbReference type="InterPro" id="IPR001915">
    <property type="entry name" value="Peptidase_M48"/>
</dbReference>
<protein>
    <submittedName>
        <fullName evidence="8">Peptidase M48</fullName>
    </submittedName>
</protein>
<evidence type="ECO:0000256" key="3">
    <source>
        <dbReference type="ARBA" id="ARBA00022801"/>
    </source>
</evidence>
<gene>
    <name evidence="8" type="ORF">EYD45_06255</name>
</gene>
<keyword evidence="5 6" id="KW-0482">Metalloprotease</keyword>
<dbReference type="PANTHER" id="PTHR22726:SF1">
    <property type="entry name" value="METALLOENDOPEPTIDASE OMA1, MITOCHONDRIAL"/>
    <property type="match status" value="1"/>
</dbReference>
<name>A0A4Q9FG94_9FLAO</name>
<organism evidence="8 9">
    <name type="scientific">Hyunsoonleella flava</name>
    <dbReference type="NCBI Taxonomy" id="2527939"/>
    <lineage>
        <taxon>Bacteria</taxon>
        <taxon>Pseudomonadati</taxon>
        <taxon>Bacteroidota</taxon>
        <taxon>Flavobacteriia</taxon>
        <taxon>Flavobacteriales</taxon>
        <taxon>Flavobacteriaceae</taxon>
    </lineage>
</organism>
<keyword evidence="9" id="KW-1185">Reference proteome</keyword>
<keyword evidence="3 6" id="KW-0378">Hydrolase</keyword>
<dbReference type="OrthoDB" id="910748at2"/>
<evidence type="ECO:0000313" key="9">
    <source>
        <dbReference type="Proteomes" id="UP000291142"/>
    </source>
</evidence>
<dbReference type="GO" id="GO:0016020">
    <property type="term" value="C:membrane"/>
    <property type="evidence" value="ECO:0007669"/>
    <property type="project" value="TreeGrafter"/>
</dbReference>
<sequence length="438" mass="52024">MKYLLPFYFFCFSLLGYSQNHQLIDTTDYEKHKSLIADFKTKNETFEEHIKANYKGKLRREILGIYTEYQGQFEEILENKKLLFDTRFEKYIDSLFNTLVENNTELKDKDIKVYLSKRPSPNAFSIGNGTIITNIGLFSFLENEHQLLSVMSHEVAHELLKHSHNSIVNKANQNIAVLGSNSYFSRNLKLEKYNKGSRSFEKLKNLLYEEGEIKRKNEIAADSLGYLLYKNSKSPENEFLNTLITLKKYDSVPSIALDSTIYIKTFDLQEQPFNHKWLKNEDFDHYNYDFYKDKINADSIKGHPEIDHRIEKLKLFFQELNTEFPSNNRTKVDSSFLELQDLANKAYVENLFYNNEYGLSIYLILKRLESNFEDKYLQKWLGINFNAIYEAKKKYQLNRYVDRIVPKEQSKSYQQFLNFIWNLNLNEIKTIADYYLKN</sequence>
<keyword evidence="4 6" id="KW-0862">Zinc</keyword>
<reference evidence="8 9" key="1">
    <citation type="submission" date="2019-02" db="EMBL/GenBank/DDBJ databases">
        <title>Hyunsoonleella sp., isolated from marine sediment.</title>
        <authorList>
            <person name="Liu B.-T."/>
        </authorList>
    </citation>
    <scope>NUCLEOTIDE SEQUENCE [LARGE SCALE GENOMIC DNA]</scope>
    <source>
        <strain evidence="8 9">T58</strain>
    </source>
</reference>
<dbReference type="EMBL" id="SIRT01000003">
    <property type="protein sequence ID" value="TBN04859.1"/>
    <property type="molecule type" value="Genomic_DNA"/>
</dbReference>